<evidence type="ECO:0000256" key="6">
    <source>
        <dbReference type="ARBA" id="ARBA00038076"/>
    </source>
</evidence>
<protein>
    <submittedName>
        <fullName evidence="9">FtsX-like permease family protein</fullName>
    </submittedName>
</protein>
<proteinExistence type="inferred from homology"/>
<dbReference type="AlphaFoldDB" id="A0A7J5UTD0"/>
<evidence type="ECO:0000256" key="2">
    <source>
        <dbReference type="ARBA" id="ARBA00022475"/>
    </source>
</evidence>
<evidence type="ECO:0000256" key="5">
    <source>
        <dbReference type="ARBA" id="ARBA00023136"/>
    </source>
</evidence>
<keyword evidence="4 7" id="KW-1133">Transmembrane helix</keyword>
<dbReference type="GO" id="GO:0005886">
    <property type="term" value="C:plasma membrane"/>
    <property type="evidence" value="ECO:0007669"/>
    <property type="project" value="UniProtKB-SubCell"/>
</dbReference>
<feature type="transmembrane region" description="Helical" evidence="7">
    <location>
        <begin position="436"/>
        <end position="458"/>
    </location>
</feature>
<feature type="transmembrane region" description="Helical" evidence="7">
    <location>
        <begin position="55"/>
        <end position="88"/>
    </location>
</feature>
<dbReference type="OrthoDB" id="9780560at2"/>
<evidence type="ECO:0000256" key="7">
    <source>
        <dbReference type="SAM" id="Phobius"/>
    </source>
</evidence>
<feature type="transmembrane region" description="Helical" evidence="7">
    <location>
        <begin position="233"/>
        <end position="256"/>
    </location>
</feature>
<keyword evidence="3 7" id="KW-0812">Transmembrane</keyword>
<feature type="transmembrane region" description="Helical" evidence="7">
    <location>
        <begin position="293"/>
        <end position="312"/>
    </location>
</feature>
<dbReference type="RefSeq" id="WP_152204177.1">
    <property type="nucleotide sequence ID" value="NZ_VUKF01000045.1"/>
</dbReference>
<comment type="caution">
    <text evidence="9">The sequence shown here is derived from an EMBL/GenBank/DDBJ whole genome shotgun (WGS) entry which is preliminary data.</text>
</comment>
<feature type="transmembrane region" description="Helical" evidence="7">
    <location>
        <begin position="341"/>
        <end position="369"/>
    </location>
</feature>
<evidence type="ECO:0000313" key="9">
    <source>
        <dbReference type="EMBL" id="KAE8765537.1"/>
    </source>
</evidence>
<evidence type="ECO:0000313" key="10">
    <source>
        <dbReference type="Proteomes" id="UP000451860"/>
    </source>
</evidence>
<feature type="domain" description="ABC3 transporter permease C-terminal" evidence="8">
    <location>
        <begin position="347"/>
        <end position="468"/>
    </location>
</feature>
<gene>
    <name evidence="9" type="ORF">GB883_03165</name>
</gene>
<dbReference type="EMBL" id="WHJE01000008">
    <property type="protein sequence ID" value="KAE8765537.1"/>
    <property type="molecule type" value="Genomic_DNA"/>
</dbReference>
<dbReference type="InterPro" id="IPR050250">
    <property type="entry name" value="Macrolide_Exporter_MacB"/>
</dbReference>
<keyword evidence="10" id="KW-1185">Reference proteome</keyword>
<evidence type="ECO:0000256" key="3">
    <source>
        <dbReference type="ARBA" id="ARBA00022692"/>
    </source>
</evidence>
<dbReference type="InterPro" id="IPR003838">
    <property type="entry name" value="ABC3_permease_C"/>
</dbReference>
<dbReference type="PANTHER" id="PTHR30572:SF4">
    <property type="entry name" value="ABC TRANSPORTER PERMEASE YTRF"/>
    <property type="match status" value="1"/>
</dbReference>
<feature type="transmembrane region" description="Helical" evidence="7">
    <location>
        <begin position="390"/>
        <end position="416"/>
    </location>
</feature>
<feature type="transmembrane region" description="Helical" evidence="7">
    <location>
        <begin position="208"/>
        <end position="227"/>
    </location>
</feature>
<evidence type="ECO:0000256" key="1">
    <source>
        <dbReference type="ARBA" id="ARBA00004651"/>
    </source>
</evidence>
<accession>A0A7J5UTD0</accession>
<sequence>MRNALRELRADPRQHLPSALVVTIASLFGVAIIDGIAILSAWLRQAEAVQESGTALVMIWIVGVVFFGIALFVSALVIANTFGIIVVGRAERLALLRLIGASARRLRRSVGAEGLVVGGAGALAGAVVGTGLAAAGIWLMGRLDLAHDLQVNLLGPGLAAPVVTTVLITWAAAHAGSRRILTVSPMQATGQAREPSLDEARSGRGRHVLSVLAASGGSLLLVAGVWLGQVSPIGILVALPGGMLSFTGLVLGAAWVMPPVQRLVGALLGRGPAGRLAARNAARYPVRTARTTMGLVIGVTLIVMFATAAANLNKAMALSNEAQTEMSAAELAEVERLVADALAFFAVLLAFAVVIAVIGVVNNMSLSVLQRAREIGLLRAVGLSRRRVRGMILAEAAQLTVAATLLGVVLGVLYGWAGALSLLSALDGVGLMAPALPWGVLAGAVVAAGLVVAAASLAPARRAARVSPTAALQAV</sequence>
<dbReference type="PANTHER" id="PTHR30572">
    <property type="entry name" value="MEMBRANE COMPONENT OF TRANSPORTER-RELATED"/>
    <property type="match status" value="1"/>
</dbReference>
<reference evidence="9 10" key="1">
    <citation type="submission" date="2019-10" db="EMBL/GenBank/DDBJ databases">
        <title>Georgenia wutianyii sp. nov. and Georgenia yuyongxinii sp. nov. isolated from plateau pika (Ochotona curzoniae) in the Qinghai-Tibet plateau of China.</title>
        <authorList>
            <person name="Tian Z."/>
        </authorList>
    </citation>
    <scope>NUCLEOTIDE SEQUENCE [LARGE SCALE GENOMIC DNA]</scope>
    <source>
        <strain evidence="9 10">DSM 21501</strain>
    </source>
</reference>
<dbReference type="GO" id="GO:0022857">
    <property type="term" value="F:transmembrane transporter activity"/>
    <property type="evidence" value="ECO:0007669"/>
    <property type="project" value="TreeGrafter"/>
</dbReference>
<evidence type="ECO:0000256" key="4">
    <source>
        <dbReference type="ARBA" id="ARBA00022989"/>
    </source>
</evidence>
<feature type="transmembrane region" description="Helical" evidence="7">
    <location>
        <begin position="114"/>
        <end position="141"/>
    </location>
</feature>
<evidence type="ECO:0000259" key="8">
    <source>
        <dbReference type="Pfam" id="PF02687"/>
    </source>
</evidence>
<feature type="transmembrane region" description="Helical" evidence="7">
    <location>
        <begin position="153"/>
        <end position="173"/>
    </location>
</feature>
<dbReference type="Pfam" id="PF02687">
    <property type="entry name" value="FtsX"/>
    <property type="match status" value="2"/>
</dbReference>
<dbReference type="Proteomes" id="UP000451860">
    <property type="component" value="Unassembled WGS sequence"/>
</dbReference>
<keyword evidence="2" id="KW-1003">Cell membrane</keyword>
<feature type="transmembrane region" description="Helical" evidence="7">
    <location>
        <begin position="20"/>
        <end position="43"/>
    </location>
</feature>
<organism evidence="9 10">
    <name type="scientific">Georgenia thermotolerans</name>
    <dbReference type="NCBI Taxonomy" id="527326"/>
    <lineage>
        <taxon>Bacteria</taxon>
        <taxon>Bacillati</taxon>
        <taxon>Actinomycetota</taxon>
        <taxon>Actinomycetes</taxon>
        <taxon>Micrococcales</taxon>
        <taxon>Bogoriellaceae</taxon>
        <taxon>Georgenia</taxon>
    </lineage>
</organism>
<feature type="domain" description="ABC3 transporter permease C-terminal" evidence="8">
    <location>
        <begin position="65"/>
        <end position="173"/>
    </location>
</feature>
<comment type="subcellular location">
    <subcellularLocation>
        <location evidence="1">Cell membrane</location>
        <topology evidence="1">Multi-pass membrane protein</topology>
    </subcellularLocation>
</comment>
<keyword evidence="5 7" id="KW-0472">Membrane</keyword>
<comment type="similarity">
    <text evidence="6">Belongs to the ABC-4 integral membrane protein family.</text>
</comment>
<name>A0A7J5UTD0_9MICO</name>